<dbReference type="AlphaFoldDB" id="A0A127Z8C8"/>
<feature type="signal peptide" evidence="1">
    <location>
        <begin position="1"/>
        <end position="21"/>
    </location>
</feature>
<evidence type="ECO:0008006" key="3">
    <source>
        <dbReference type="Google" id="ProtNLM"/>
    </source>
</evidence>
<evidence type="ECO:0000256" key="1">
    <source>
        <dbReference type="SAM" id="SignalP"/>
    </source>
</evidence>
<organism evidence="2">
    <name type="scientific">Sporisorium scitamineum</name>
    <dbReference type="NCBI Taxonomy" id="49012"/>
    <lineage>
        <taxon>Eukaryota</taxon>
        <taxon>Fungi</taxon>
        <taxon>Dikarya</taxon>
        <taxon>Basidiomycota</taxon>
        <taxon>Ustilaginomycotina</taxon>
        <taxon>Ustilaginomycetes</taxon>
        <taxon>Ustilaginales</taxon>
        <taxon>Ustilaginaceae</taxon>
        <taxon>Sporisorium</taxon>
    </lineage>
</organism>
<gene>
    <name evidence="2" type="ORF">SPSC_01031</name>
</gene>
<name>A0A127Z8C8_9BASI</name>
<evidence type="ECO:0000313" key="2">
    <source>
        <dbReference type="EMBL" id="CDU22401.1"/>
    </source>
</evidence>
<reference evidence="2" key="1">
    <citation type="submission" date="2014-06" db="EMBL/GenBank/DDBJ databases">
        <authorList>
            <person name="Ju J."/>
            <person name="Zhang J."/>
        </authorList>
    </citation>
    <scope>NUCLEOTIDE SEQUENCE</scope>
    <source>
        <strain evidence="2">SscI8</strain>
    </source>
</reference>
<keyword evidence="1" id="KW-0732">Signal</keyword>
<dbReference type="OrthoDB" id="2546322at2759"/>
<accession>A0A127Z8C8</accession>
<sequence>MKSMIALSALVSAALTTSVAAMPTPSQPAFKARSGGSSTCGADSDGDIISWFRVVSQTAEQILELISTSNTAHNDLRAYSFNFQECDYQGFTQGYSRSEYGSQGAPLEYWGRVVANQTENTAPHALVQKCLTATPNENKTFHLQECDETDPKQWFRLQESAFGTDYIDYIPVKNTTGYKYEGQTPEHWKIPIYADPNAYNIDPVQYTKANTQQYVAFA</sequence>
<protein>
    <recommendedName>
        <fullName evidence="3">Ricin B lectin domain-containing protein</fullName>
    </recommendedName>
</protein>
<feature type="chain" id="PRO_5007281182" description="Ricin B lectin domain-containing protein" evidence="1">
    <location>
        <begin position="22"/>
        <end position="218"/>
    </location>
</feature>
<proteinExistence type="predicted"/>
<dbReference type="EMBL" id="LK056656">
    <property type="protein sequence ID" value="CDU22401.1"/>
    <property type="molecule type" value="Genomic_DNA"/>
</dbReference>